<organism evidence="1 3">
    <name type="scientific">Durusdinium trenchii</name>
    <dbReference type="NCBI Taxonomy" id="1381693"/>
    <lineage>
        <taxon>Eukaryota</taxon>
        <taxon>Sar</taxon>
        <taxon>Alveolata</taxon>
        <taxon>Dinophyceae</taxon>
        <taxon>Suessiales</taxon>
        <taxon>Symbiodiniaceae</taxon>
        <taxon>Durusdinium</taxon>
    </lineage>
</organism>
<dbReference type="EMBL" id="CAXAMM010038618">
    <property type="protein sequence ID" value="CAK9079547.1"/>
    <property type="molecule type" value="Genomic_DNA"/>
</dbReference>
<evidence type="ECO:0000313" key="2">
    <source>
        <dbReference type="EMBL" id="CAK9079746.1"/>
    </source>
</evidence>
<accession>A0ABP0PVY7</accession>
<keyword evidence="3" id="KW-1185">Reference proteome</keyword>
<evidence type="ECO:0000313" key="3">
    <source>
        <dbReference type="Proteomes" id="UP001642464"/>
    </source>
</evidence>
<dbReference type="EMBL" id="CAXAMM010038640">
    <property type="protein sequence ID" value="CAK9079746.1"/>
    <property type="molecule type" value="Genomic_DNA"/>
</dbReference>
<proteinExistence type="predicted"/>
<dbReference type="Proteomes" id="UP001642464">
    <property type="component" value="Unassembled WGS sequence"/>
</dbReference>
<evidence type="ECO:0000313" key="1">
    <source>
        <dbReference type="EMBL" id="CAK9079547.1"/>
    </source>
</evidence>
<protein>
    <submittedName>
        <fullName evidence="1">Uncharacterized protein</fullName>
    </submittedName>
</protein>
<name>A0ABP0PVY7_9DINO</name>
<sequence length="316" mass="35300">MVAYFAFNQDDLALTTKTGVVTLASAAVGSDEKTDWVRKFWAREKISLVFTEVSLNIKSWQATGFILKPLGLYVLGSFLFVTQIVLKEGINSGSGWLNLQSLEKENKRCFFIEQVDWQTALAAPKVLHLSEEGTDFSIMDNFTWAWSPTCKWSRRCKLNATGIDFYEKNTTNIVSYIHALYGQYVRRTPPSQCYGAEWILPLPAYNVPKQDFGLDEVNRSHPQFRNFTFAPAYLGGEGPPWNHAMFFTDSIRTACHYECTAWAEESAVNKLLELGMVMGGGMAIIAVSNSIGLAAPGKSFSRSRHQDDGTGQGHFG</sequence>
<gene>
    <name evidence="1" type="ORF">SCF082_LOCUS37956</name>
    <name evidence="2" type="ORF">SCF082_LOCUS38049</name>
</gene>
<reference evidence="1 3" key="1">
    <citation type="submission" date="2024-02" db="EMBL/GenBank/DDBJ databases">
        <authorList>
            <person name="Chen Y."/>
            <person name="Shah S."/>
            <person name="Dougan E. K."/>
            <person name="Thang M."/>
            <person name="Chan C."/>
        </authorList>
    </citation>
    <scope>NUCLEOTIDE SEQUENCE [LARGE SCALE GENOMIC DNA]</scope>
</reference>
<comment type="caution">
    <text evidence="1">The sequence shown here is derived from an EMBL/GenBank/DDBJ whole genome shotgun (WGS) entry which is preliminary data.</text>
</comment>